<evidence type="ECO:0000313" key="3">
    <source>
        <dbReference type="Proteomes" id="UP000824540"/>
    </source>
</evidence>
<sequence>MIIYFLCLSYHVTLDLPTMTPGASEGSSPGRDFGFVFLGTGVGAVGAGAAGFFMSKRKGKKKPINEGEVNCDEPKVTVGGDSNSAEVSVTFVCCSSSSPLSVGQVYKLYLYSFTPLLSQNNCDRL</sequence>
<accession>A0A8T2N6E6</accession>
<reference evidence="2" key="1">
    <citation type="thesis" date="2021" institute="BYU ScholarsArchive" country="Provo, UT, USA">
        <title>Applications of and Algorithms for Genome Assembly and Genomic Analyses with an Emphasis on Marine Teleosts.</title>
        <authorList>
            <person name="Pickett B.D."/>
        </authorList>
    </citation>
    <scope>NUCLEOTIDE SEQUENCE</scope>
    <source>
        <strain evidence="2">HI-2016</strain>
    </source>
</reference>
<organism evidence="2 3">
    <name type="scientific">Albula glossodonta</name>
    <name type="common">roundjaw bonefish</name>
    <dbReference type="NCBI Taxonomy" id="121402"/>
    <lineage>
        <taxon>Eukaryota</taxon>
        <taxon>Metazoa</taxon>
        <taxon>Chordata</taxon>
        <taxon>Craniata</taxon>
        <taxon>Vertebrata</taxon>
        <taxon>Euteleostomi</taxon>
        <taxon>Actinopterygii</taxon>
        <taxon>Neopterygii</taxon>
        <taxon>Teleostei</taxon>
        <taxon>Albuliformes</taxon>
        <taxon>Albulidae</taxon>
        <taxon>Albula</taxon>
    </lineage>
</organism>
<keyword evidence="3" id="KW-1185">Reference proteome</keyword>
<dbReference type="Proteomes" id="UP000824540">
    <property type="component" value="Unassembled WGS sequence"/>
</dbReference>
<feature type="transmembrane region" description="Helical" evidence="1">
    <location>
        <begin position="33"/>
        <end position="54"/>
    </location>
</feature>
<keyword evidence="1" id="KW-0472">Membrane</keyword>
<keyword evidence="1" id="KW-0812">Transmembrane</keyword>
<evidence type="ECO:0000313" key="2">
    <source>
        <dbReference type="EMBL" id="KAG9333252.1"/>
    </source>
</evidence>
<protein>
    <submittedName>
        <fullName evidence="2">Uncharacterized protein</fullName>
    </submittedName>
</protein>
<dbReference type="EMBL" id="JAFBMS010000208">
    <property type="protein sequence ID" value="KAG9333252.1"/>
    <property type="molecule type" value="Genomic_DNA"/>
</dbReference>
<keyword evidence="1" id="KW-1133">Transmembrane helix</keyword>
<comment type="caution">
    <text evidence="2">The sequence shown here is derived from an EMBL/GenBank/DDBJ whole genome shotgun (WGS) entry which is preliminary data.</text>
</comment>
<dbReference type="AlphaFoldDB" id="A0A8T2N6E6"/>
<proteinExistence type="predicted"/>
<gene>
    <name evidence="2" type="ORF">JZ751_012906</name>
</gene>
<name>A0A8T2N6E6_9TELE</name>
<evidence type="ECO:0000256" key="1">
    <source>
        <dbReference type="SAM" id="Phobius"/>
    </source>
</evidence>